<sequence length="669" mass="71069">MNFSVDPTGYLAETTGLNNSASLTVNVTGYDLAVDSITVYPATPAVNQICYIRVNVKNNSSYNLYSGTGLNLVKTFPDFTVSSASSTEPNMSKLVNSGGYLYYGYEGKFTAAGEKTLSFTIDPDDTLAESNLANNLKTLKVNVYNSADTDLAIDSIGFSASKIILGEPLDITIGLKNIGKTSLTSALGFSQTEFSVNLPYFDYGANGLTADAYPRLTAPLNPGSIFNYKLHGAFSQPGKINLNFSINQDKQLTEANYGNNATSTTATVYKTLAEADNFSLVSKSLVFASSTTVIASWQTDASTTGWVNYGEANDNVNANKANAATAAALGHTVTINDLKPGINYVYAITSVNGTMSKTEIMENFVTPEDNFLRLVSGPSLALSGQAAAISWTTNLTSSGRIFYKKSGQTALTNAGSDTLATSHKVELTNLAVGVYEYYLSSTSTPKTNIKTAWASFEVKESVAATPAAPATATAATPAAATSLSVADVNLYGRLKGKIILRVQSRGEAYYVSVKEKKVFYLGKPEDAFQVIRAQGIGATNNNLAKITIGLTGLSGVDADNDGLPDAFEDAIGTDKNKTDTDGDGFNDKDELVIGYSPLAKAAKLSYDNNFSVAQKGKIFLQVESRGQAWYVNPADGKRYFLARPVDAFSVMRLLGAGIANSDFDKLAGK</sequence>
<proteinExistence type="predicted"/>
<dbReference type="Proteomes" id="UP000229030">
    <property type="component" value="Unassembled WGS sequence"/>
</dbReference>
<evidence type="ECO:0000256" key="4">
    <source>
        <dbReference type="ARBA" id="ARBA00022837"/>
    </source>
</evidence>
<dbReference type="InterPro" id="IPR013783">
    <property type="entry name" value="Ig-like_fold"/>
</dbReference>
<evidence type="ECO:0000313" key="6">
    <source>
        <dbReference type="EMBL" id="PIV46992.1"/>
    </source>
</evidence>
<comment type="caution">
    <text evidence="6">The sequence shown here is derived from an EMBL/GenBank/DDBJ whole genome shotgun (WGS) entry which is preliminary data.</text>
</comment>
<evidence type="ECO:0000256" key="3">
    <source>
        <dbReference type="ARBA" id="ARBA00022729"/>
    </source>
</evidence>
<dbReference type="Gene3D" id="2.60.40.10">
    <property type="entry name" value="Immunoglobulins"/>
    <property type="match status" value="2"/>
</dbReference>
<organism evidence="6 7">
    <name type="scientific">bacterium (Candidatus Gribaldobacteria) CG02_land_8_20_14_3_00_41_15</name>
    <dbReference type="NCBI Taxonomy" id="2014270"/>
    <lineage>
        <taxon>Bacteria</taxon>
        <taxon>Candidatus Gribaldobacteria</taxon>
    </lineage>
</organism>
<dbReference type="Gene3D" id="2.60.40.380">
    <property type="entry name" value="Purple acid phosphatase-like, N-terminal"/>
    <property type="match status" value="1"/>
</dbReference>
<dbReference type="Pfam" id="PF16656">
    <property type="entry name" value="Pur_ac_phosph_N"/>
    <property type="match status" value="1"/>
</dbReference>
<protein>
    <recommendedName>
        <fullName evidence="5">Purple acid phosphatase N-terminal domain-containing protein</fullName>
    </recommendedName>
</protein>
<evidence type="ECO:0000256" key="1">
    <source>
        <dbReference type="ARBA" id="ARBA00004613"/>
    </source>
</evidence>
<feature type="domain" description="Purple acid phosphatase N-terminal" evidence="5">
    <location>
        <begin position="286"/>
        <end position="358"/>
    </location>
</feature>
<evidence type="ECO:0000313" key="7">
    <source>
        <dbReference type="Proteomes" id="UP000229030"/>
    </source>
</evidence>
<dbReference type="InterPro" id="IPR015914">
    <property type="entry name" value="PAPs_N"/>
</dbReference>
<dbReference type="EMBL" id="PETV01000066">
    <property type="protein sequence ID" value="PIV46992.1"/>
    <property type="molecule type" value="Genomic_DNA"/>
</dbReference>
<evidence type="ECO:0000259" key="5">
    <source>
        <dbReference type="Pfam" id="PF16656"/>
    </source>
</evidence>
<dbReference type="InterPro" id="IPR059100">
    <property type="entry name" value="TSP3_bac"/>
</dbReference>
<keyword evidence="4" id="KW-0106">Calcium</keyword>
<evidence type="ECO:0000256" key="2">
    <source>
        <dbReference type="ARBA" id="ARBA00022525"/>
    </source>
</evidence>
<gene>
    <name evidence="6" type="ORF">COS21_02360</name>
</gene>
<comment type="subcellular location">
    <subcellularLocation>
        <location evidence="1">Secreted</location>
    </subcellularLocation>
</comment>
<dbReference type="GO" id="GO:0003993">
    <property type="term" value="F:acid phosphatase activity"/>
    <property type="evidence" value="ECO:0007669"/>
    <property type="project" value="InterPro"/>
</dbReference>
<dbReference type="SUPFAM" id="SSF49363">
    <property type="entry name" value="Purple acid phosphatase, N-terminal domain"/>
    <property type="match status" value="1"/>
</dbReference>
<dbReference type="AlphaFoldDB" id="A0A2M7DDP5"/>
<keyword evidence="2" id="KW-0964">Secreted</keyword>
<keyword evidence="3" id="KW-0732">Signal</keyword>
<dbReference type="Pfam" id="PF18884">
    <property type="entry name" value="TSP3_bac"/>
    <property type="match status" value="2"/>
</dbReference>
<reference evidence="7" key="1">
    <citation type="submission" date="2017-09" db="EMBL/GenBank/DDBJ databases">
        <title>Depth-based differentiation of microbial function through sediment-hosted aquifers and enrichment of novel symbionts in the deep terrestrial subsurface.</title>
        <authorList>
            <person name="Probst A.J."/>
            <person name="Ladd B."/>
            <person name="Jarett J.K."/>
            <person name="Geller-Mcgrath D.E."/>
            <person name="Sieber C.M.K."/>
            <person name="Emerson J.B."/>
            <person name="Anantharaman K."/>
            <person name="Thomas B.C."/>
            <person name="Malmstrom R."/>
            <person name="Stieglmeier M."/>
            <person name="Klingl A."/>
            <person name="Woyke T."/>
            <person name="Ryan C.M."/>
            <person name="Banfield J.F."/>
        </authorList>
    </citation>
    <scope>NUCLEOTIDE SEQUENCE [LARGE SCALE GENOMIC DNA]</scope>
</reference>
<accession>A0A2M7DDP5</accession>
<dbReference type="GO" id="GO:0046872">
    <property type="term" value="F:metal ion binding"/>
    <property type="evidence" value="ECO:0007669"/>
    <property type="project" value="InterPro"/>
</dbReference>
<dbReference type="InterPro" id="IPR008963">
    <property type="entry name" value="Purple_acid_Pase-like_N"/>
</dbReference>
<name>A0A2M7DDP5_9BACT</name>